<evidence type="ECO:0008006" key="4">
    <source>
        <dbReference type="Google" id="ProtNLM"/>
    </source>
</evidence>
<evidence type="ECO:0000313" key="3">
    <source>
        <dbReference type="Proteomes" id="UP000188268"/>
    </source>
</evidence>
<gene>
    <name evidence="2" type="ORF">CCACVL1_30747</name>
</gene>
<evidence type="ECO:0000313" key="2">
    <source>
        <dbReference type="EMBL" id="OMO49925.1"/>
    </source>
</evidence>
<dbReference type="AlphaFoldDB" id="A0A1R3FVX0"/>
<accession>A0A1R3FVX0</accession>
<dbReference type="PANTHER" id="PTHR47481:SF9">
    <property type="entry name" value="RETROTRANSPOSON GAG DOMAIN-CONTAINING PROTEIN"/>
    <property type="match status" value="1"/>
</dbReference>
<evidence type="ECO:0000256" key="1">
    <source>
        <dbReference type="SAM" id="MobiDB-lite"/>
    </source>
</evidence>
<dbReference type="Pfam" id="PF14223">
    <property type="entry name" value="Retrotran_gag_2"/>
    <property type="match status" value="1"/>
</dbReference>
<keyword evidence="3" id="KW-1185">Reference proteome</keyword>
<dbReference type="Gramene" id="OMO49925">
    <property type="protein sequence ID" value="OMO49925"/>
    <property type="gene ID" value="CCACVL1_30747"/>
</dbReference>
<dbReference type="EMBL" id="AWWV01016333">
    <property type="protein sequence ID" value="OMO49925.1"/>
    <property type="molecule type" value="Genomic_DNA"/>
</dbReference>
<comment type="caution">
    <text evidence="2">The sequence shown here is derived from an EMBL/GenBank/DDBJ whole genome shotgun (WGS) entry which is preliminary data.</text>
</comment>
<reference evidence="2 3" key="1">
    <citation type="submission" date="2013-09" db="EMBL/GenBank/DDBJ databases">
        <title>Corchorus capsularis genome sequencing.</title>
        <authorList>
            <person name="Alam M."/>
            <person name="Haque M.S."/>
            <person name="Islam M.S."/>
            <person name="Emdad E.M."/>
            <person name="Islam M.M."/>
            <person name="Ahmed B."/>
            <person name="Halim A."/>
            <person name="Hossen Q.M.M."/>
            <person name="Hossain M.Z."/>
            <person name="Ahmed R."/>
            <person name="Khan M.M."/>
            <person name="Islam R."/>
            <person name="Rashid M.M."/>
            <person name="Khan S.A."/>
            <person name="Rahman M.S."/>
            <person name="Alam M."/>
        </authorList>
    </citation>
    <scope>NUCLEOTIDE SEQUENCE [LARGE SCALE GENOMIC DNA]</scope>
    <source>
        <strain evidence="3">cv. CVL-1</strain>
        <tissue evidence="2">Whole seedling</tissue>
    </source>
</reference>
<dbReference type="OrthoDB" id="1749636at2759"/>
<protein>
    <recommendedName>
        <fullName evidence="4">Retrotransposon Copia-like N-terminal domain-containing protein</fullName>
    </recommendedName>
</protein>
<feature type="region of interest" description="Disordered" evidence="1">
    <location>
        <begin position="199"/>
        <end position="223"/>
    </location>
</feature>
<dbReference type="OMA" id="EFSASIC"/>
<dbReference type="PANTHER" id="PTHR47481">
    <property type="match status" value="1"/>
</dbReference>
<sequence>MASSTPISINATTQLPLKLIPSNFPSWRAQFDALVYGFDLAGYIEGSMVPPEKEIEQGGKQVANHAYNLWLRMKNIVDDLNLAGVAMDDDDLISSILNGVGPKFREISTAIKARESSISFEELHDKLTFFELHLKQENISDVSILTTNHVKKSHNSNGKSFPPKKQNRHFSSHDRRPSSVTYQLCDKPEHSAKKCYEGRNACSEDVDPHPHNHRKWVASEEHS</sequence>
<organism evidence="2 3">
    <name type="scientific">Corchorus capsularis</name>
    <name type="common">Jute</name>
    <dbReference type="NCBI Taxonomy" id="210143"/>
    <lineage>
        <taxon>Eukaryota</taxon>
        <taxon>Viridiplantae</taxon>
        <taxon>Streptophyta</taxon>
        <taxon>Embryophyta</taxon>
        <taxon>Tracheophyta</taxon>
        <taxon>Spermatophyta</taxon>
        <taxon>Magnoliopsida</taxon>
        <taxon>eudicotyledons</taxon>
        <taxon>Gunneridae</taxon>
        <taxon>Pentapetalae</taxon>
        <taxon>rosids</taxon>
        <taxon>malvids</taxon>
        <taxon>Malvales</taxon>
        <taxon>Malvaceae</taxon>
        <taxon>Grewioideae</taxon>
        <taxon>Apeibeae</taxon>
        <taxon>Corchorus</taxon>
    </lineage>
</organism>
<proteinExistence type="predicted"/>
<dbReference type="Proteomes" id="UP000188268">
    <property type="component" value="Unassembled WGS sequence"/>
</dbReference>
<name>A0A1R3FVX0_COCAP</name>
<feature type="region of interest" description="Disordered" evidence="1">
    <location>
        <begin position="151"/>
        <end position="185"/>
    </location>
</feature>